<accession>A0A1N6THW3</accession>
<keyword evidence="3" id="KW-1185">Reference proteome</keyword>
<reference evidence="2 3" key="1">
    <citation type="submission" date="2017-01" db="EMBL/GenBank/DDBJ databases">
        <authorList>
            <person name="Mah S.A."/>
            <person name="Swanson W.J."/>
            <person name="Moy G.W."/>
            <person name="Vacquier V.D."/>
        </authorList>
    </citation>
    <scope>NUCLEOTIDE SEQUENCE [LARGE SCALE GENOMIC DNA]</scope>
    <source>
        <strain evidence="2 3">ASpG1</strain>
    </source>
</reference>
<feature type="region of interest" description="Disordered" evidence="1">
    <location>
        <begin position="151"/>
        <end position="173"/>
    </location>
</feature>
<organism evidence="2 3">
    <name type="scientific">Alkalispirochaeta americana</name>
    <dbReference type="NCBI Taxonomy" id="159291"/>
    <lineage>
        <taxon>Bacteria</taxon>
        <taxon>Pseudomonadati</taxon>
        <taxon>Spirochaetota</taxon>
        <taxon>Spirochaetia</taxon>
        <taxon>Spirochaetales</taxon>
        <taxon>Spirochaetaceae</taxon>
        <taxon>Alkalispirochaeta</taxon>
    </lineage>
</organism>
<proteinExistence type="predicted"/>
<evidence type="ECO:0000256" key="1">
    <source>
        <dbReference type="SAM" id="MobiDB-lite"/>
    </source>
</evidence>
<dbReference type="AlphaFoldDB" id="A0A1N6THW3"/>
<dbReference type="STRING" id="159291.SAMN05920897_11059"/>
<dbReference type="EMBL" id="FTMS01000010">
    <property type="protein sequence ID" value="SIQ52716.1"/>
    <property type="molecule type" value="Genomic_DNA"/>
</dbReference>
<dbReference type="Proteomes" id="UP000186400">
    <property type="component" value="Unassembled WGS sequence"/>
</dbReference>
<evidence type="ECO:0008006" key="4">
    <source>
        <dbReference type="Google" id="ProtNLM"/>
    </source>
</evidence>
<protein>
    <recommendedName>
        <fullName evidence="4">LPP20 lipoprotein</fullName>
    </recommendedName>
</protein>
<feature type="compositionally biased region" description="Basic and acidic residues" evidence="1">
    <location>
        <begin position="156"/>
        <end position="171"/>
    </location>
</feature>
<sequence length="494" mass="54114">MRKQDVRFVLGLVLAGFFWGCATTVQDPSDLPPWAQMIPPSDTEEVLLVGYGVGETRGAATQAAYRDIEDQILQILIARFDPLARGLTDQQGEALLLVSQERRHHLLRQDSFRALRSDGSHERFLLLLYEKDDIASDLDRIDAVLAEATAAVSAPRQDKDQQGAREEEPSRETGALEAVEALLKGPIPSSREERVGRLEEALSAAARLTLTATPGEVRTALGQPLEQPLLVRLSDQGAQKDLPGVPLAVVLQDPPLEGRQARHRASVTTGSSGVGSFRIPEPSLAGLSRIVFRPEEAGIALERWREALEEEELPGEDRPELILLQALEERLSAEVRLRIDSGAAEIPTAVIMIDRDIAGLPIPSRESTRGAIQHFQEEGFTLVPADISPATVRALSDLSRVTIADLYDLLPFELLSSAERIVLGTASILRFDESEGVTVVISLEAAAFDLRRDQELARIHLEERVSGRDARNTLRSAFLSAGRRAARQLAPRLP</sequence>
<name>A0A1N6THW3_9SPIO</name>
<evidence type="ECO:0000313" key="2">
    <source>
        <dbReference type="EMBL" id="SIQ52716.1"/>
    </source>
</evidence>
<evidence type="ECO:0000313" key="3">
    <source>
        <dbReference type="Proteomes" id="UP000186400"/>
    </source>
</evidence>
<gene>
    <name evidence="2" type="ORF">SAMN05920897_11059</name>
</gene>